<protein>
    <submittedName>
        <fullName evidence="1">Gastric triacylglycerol lipase</fullName>
    </submittedName>
</protein>
<accession>K1PRL5</accession>
<dbReference type="InterPro" id="IPR029058">
    <property type="entry name" value="AB_hydrolase_fold"/>
</dbReference>
<proteinExistence type="predicted"/>
<dbReference type="AlphaFoldDB" id="K1PRL5"/>
<dbReference type="Gene3D" id="3.40.50.1820">
    <property type="entry name" value="alpha/beta hydrolase"/>
    <property type="match status" value="1"/>
</dbReference>
<organism evidence="1">
    <name type="scientific">Magallana gigas</name>
    <name type="common">Pacific oyster</name>
    <name type="synonym">Crassostrea gigas</name>
    <dbReference type="NCBI Taxonomy" id="29159"/>
    <lineage>
        <taxon>Eukaryota</taxon>
        <taxon>Metazoa</taxon>
        <taxon>Spiralia</taxon>
        <taxon>Lophotrochozoa</taxon>
        <taxon>Mollusca</taxon>
        <taxon>Bivalvia</taxon>
        <taxon>Autobranchia</taxon>
        <taxon>Pteriomorphia</taxon>
        <taxon>Ostreida</taxon>
        <taxon>Ostreoidea</taxon>
        <taxon>Ostreidae</taxon>
        <taxon>Magallana</taxon>
    </lineage>
</organism>
<evidence type="ECO:0000313" key="1">
    <source>
        <dbReference type="EMBL" id="EKC24298.1"/>
    </source>
</evidence>
<dbReference type="PANTHER" id="PTHR11005">
    <property type="entry name" value="LYSOSOMAL ACID LIPASE-RELATED"/>
    <property type="match status" value="1"/>
</dbReference>
<dbReference type="SUPFAM" id="SSF53474">
    <property type="entry name" value="alpha/beta-Hydrolases"/>
    <property type="match status" value="1"/>
</dbReference>
<dbReference type="InParanoid" id="K1PRL5"/>
<sequence>METPVALFSGGHDWLADPGDVQTLIPQLKNIRFNKYLTVWEHLDFIWALDAPSQCYNDIIKMIKSDMSVNRD</sequence>
<dbReference type="EMBL" id="JH817761">
    <property type="protein sequence ID" value="EKC24298.1"/>
    <property type="molecule type" value="Genomic_DNA"/>
</dbReference>
<gene>
    <name evidence="1" type="ORF">CGI_10010266</name>
</gene>
<name>K1PRL5_MAGGI</name>
<dbReference type="HOGENOM" id="CLU_193924_0_0_1"/>
<reference evidence="1" key="1">
    <citation type="journal article" date="2012" name="Nature">
        <title>The oyster genome reveals stress adaptation and complexity of shell formation.</title>
        <authorList>
            <person name="Zhang G."/>
            <person name="Fang X."/>
            <person name="Guo X."/>
            <person name="Li L."/>
            <person name="Luo R."/>
            <person name="Xu F."/>
            <person name="Yang P."/>
            <person name="Zhang L."/>
            <person name="Wang X."/>
            <person name="Qi H."/>
            <person name="Xiong Z."/>
            <person name="Que H."/>
            <person name="Xie Y."/>
            <person name="Holland P.W."/>
            <person name="Paps J."/>
            <person name="Zhu Y."/>
            <person name="Wu F."/>
            <person name="Chen Y."/>
            <person name="Wang J."/>
            <person name="Peng C."/>
            <person name="Meng J."/>
            <person name="Yang L."/>
            <person name="Liu J."/>
            <person name="Wen B."/>
            <person name="Zhang N."/>
            <person name="Huang Z."/>
            <person name="Zhu Q."/>
            <person name="Feng Y."/>
            <person name="Mount A."/>
            <person name="Hedgecock D."/>
            <person name="Xu Z."/>
            <person name="Liu Y."/>
            <person name="Domazet-Loso T."/>
            <person name="Du Y."/>
            <person name="Sun X."/>
            <person name="Zhang S."/>
            <person name="Liu B."/>
            <person name="Cheng P."/>
            <person name="Jiang X."/>
            <person name="Li J."/>
            <person name="Fan D."/>
            <person name="Wang W."/>
            <person name="Fu W."/>
            <person name="Wang T."/>
            <person name="Wang B."/>
            <person name="Zhang J."/>
            <person name="Peng Z."/>
            <person name="Li Y."/>
            <person name="Li N."/>
            <person name="Wang J."/>
            <person name="Chen M."/>
            <person name="He Y."/>
            <person name="Tan F."/>
            <person name="Song X."/>
            <person name="Zheng Q."/>
            <person name="Huang R."/>
            <person name="Yang H."/>
            <person name="Du X."/>
            <person name="Chen L."/>
            <person name="Yang M."/>
            <person name="Gaffney P.M."/>
            <person name="Wang S."/>
            <person name="Luo L."/>
            <person name="She Z."/>
            <person name="Ming Y."/>
            <person name="Huang W."/>
            <person name="Zhang S."/>
            <person name="Huang B."/>
            <person name="Zhang Y."/>
            <person name="Qu T."/>
            <person name="Ni P."/>
            <person name="Miao G."/>
            <person name="Wang J."/>
            <person name="Wang Q."/>
            <person name="Steinberg C.E."/>
            <person name="Wang H."/>
            <person name="Li N."/>
            <person name="Qian L."/>
            <person name="Zhang G."/>
            <person name="Li Y."/>
            <person name="Yang H."/>
            <person name="Liu X."/>
            <person name="Wang J."/>
            <person name="Yin Y."/>
            <person name="Wang J."/>
        </authorList>
    </citation>
    <scope>NUCLEOTIDE SEQUENCE [LARGE SCALE GENOMIC DNA]</scope>
    <source>
        <strain evidence="1">05x7-T-G4-1.051#20</strain>
    </source>
</reference>